<dbReference type="AlphaFoldDB" id="A0A0M0JF27"/>
<reference evidence="4" key="1">
    <citation type="journal article" date="2015" name="PLoS Genet.">
        <title>Genome Sequence and Transcriptome Analyses of Chrysochromulina tobin: Metabolic Tools for Enhanced Algal Fitness in the Prominent Order Prymnesiales (Haptophyceae).</title>
        <authorList>
            <person name="Hovde B.T."/>
            <person name="Deodato C.R."/>
            <person name="Hunsperger H.M."/>
            <person name="Ryken S.A."/>
            <person name="Yost W."/>
            <person name="Jha R.K."/>
            <person name="Patterson J."/>
            <person name="Monnat R.J. Jr."/>
            <person name="Barlow S.B."/>
            <person name="Starkenburg S.R."/>
            <person name="Cattolico R.A."/>
        </authorList>
    </citation>
    <scope>NUCLEOTIDE SEQUENCE</scope>
    <source>
        <strain evidence="4">CCMP291</strain>
    </source>
</reference>
<comment type="caution">
    <text evidence="3">The sequence shown here is derived from an EMBL/GenBank/DDBJ whole genome shotgun (WGS) entry which is preliminary data.</text>
</comment>
<proteinExistence type="predicted"/>
<evidence type="ECO:0000256" key="1">
    <source>
        <dbReference type="SAM" id="Coils"/>
    </source>
</evidence>
<protein>
    <submittedName>
        <fullName evidence="3">Uncharacterized protein</fullName>
    </submittedName>
</protein>
<gene>
    <name evidence="3" type="ORF">Ctob_008996</name>
</gene>
<evidence type="ECO:0000313" key="4">
    <source>
        <dbReference type="Proteomes" id="UP000037460"/>
    </source>
</evidence>
<feature type="compositionally biased region" description="Polar residues" evidence="2">
    <location>
        <begin position="381"/>
        <end position="390"/>
    </location>
</feature>
<evidence type="ECO:0000313" key="3">
    <source>
        <dbReference type="EMBL" id="KOO25040.1"/>
    </source>
</evidence>
<organism evidence="3 4">
    <name type="scientific">Chrysochromulina tobinii</name>
    <dbReference type="NCBI Taxonomy" id="1460289"/>
    <lineage>
        <taxon>Eukaryota</taxon>
        <taxon>Haptista</taxon>
        <taxon>Haptophyta</taxon>
        <taxon>Prymnesiophyceae</taxon>
        <taxon>Prymnesiales</taxon>
        <taxon>Chrysochromulinaceae</taxon>
        <taxon>Chrysochromulina</taxon>
    </lineage>
</organism>
<keyword evidence="1" id="KW-0175">Coiled coil</keyword>
<feature type="region of interest" description="Disordered" evidence="2">
    <location>
        <begin position="370"/>
        <end position="399"/>
    </location>
</feature>
<feature type="region of interest" description="Disordered" evidence="2">
    <location>
        <begin position="414"/>
        <end position="435"/>
    </location>
</feature>
<feature type="coiled-coil region" evidence="1">
    <location>
        <begin position="203"/>
        <end position="230"/>
    </location>
</feature>
<dbReference type="EMBL" id="JWZX01003025">
    <property type="protein sequence ID" value="KOO25040.1"/>
    <property type="molecule type" value="Genomic_DNA"/>
</dbReference>
<sequence length="435" mass="45974">MEVRQYTQQLAANLDAGRVAQAKVLESVKFELDVRGSLLEKQLEAVREEMQSTMVATEKKWLDIAKGVETSTSAAIAAESKLREHSDKQLGLLRDAHQETLRAASEFQQTAIDHSEVLRRLDADLNAFRQSMETRYAKEARKLAEVIAELREKGGPMSEAVEVAIESAVGAALERTGTVRAAASLDEKVKECGRLIVRMGTELMEETKRRQSLEAEVQELRMRLSGVEAVARSPLGTAYGGAPPYGGMHSAPAPEPAPYGTSANLFGTDSYQSGADAYYTRAYDGGVLGGDGGASAYVEGLLSGSRGGVPPPFMVEAMAAASAPPTAGPSGGADPNATSLSAAVDSRLRELVPSIRTAAFAAPAADTYLSGSAHDEPAPEPSSQFGQPSASRGRATASLRISRQELDARVQQILGKHGHGYLPSGHSAISTPGPK</sequence>
<name>A0A0M0JF27_9EUKA</name>
<dbReference type="OrthoDB" id="10512408at2759"/>
<accession>A0A0M0JF27</accession>
<dbReference type="Proteomes" id="UP000037460">
    <property type="component" value="Unassembled WGS sequence"/>
</dbReference>
<evidence type="ECO:0000256" key="2">
    <source>
        <dbReference type="SAM" id="MobiDB-lite"/>
    </source>
</evidence>
<keyword evidence="4" id="KW-1185">Reference proteome</keyword>